<organism evidence="2 3">
    <name type="scientific">Chitinophaga niabensis</name>
    <dbReference type="NCBI Taxonomy" id="536979"/>
    <lineage>
        <taxon>Bacteria</taxon>
        <taxon>Pseudomonadati</taxon>
        <taxon>Bacteroidota</taxon>
        <taxon>Chitinophagia</taxon>
        <taxon>Chitinophagales</taxon>
        <taxon>Chitinophagaceae</taxon>
        <taxon>Chitinophaga</taxon>
    </lineage>
</organism>
<dbReference type="Pfam" id="PF14279">
    <property type="entry name" value="HNH_5"/>
    <property type="match status" value="1"/>
</dbReference>
<keyword evidence="2" id="KW-0378">Hydrolase</keyword>
<dbReference type="RefSeq" id="WP_074238871.1">
    <property type="nucleotide sequence ID" value="NZ_FSRA01000001.1"/>
</dbReference>
<keyword evidence="3" id="KW-1185">Reference proteome</keyword>
<accession>A0A1N6EPJ1</accession>
<dbReference type="InterPro" id="IPR029471">
    <property type="entry name" value="HNH_5"/>
</dbReference>
<dbReference type="GO" id="GO:0004519">
    <property type="term" value="F:endonuclease activity"/>
    <property type="evidence" value="ECO:0007669"/>
    <property type="project" value="UniProtKB-KW"/>
</dbReference>
<keyword evidence="2" id="KW-0255">Endonuclease</keyword>
<proteinExistence type="predicted"/>
<feature type="domain" description="HNH endonuclease 5" evidence="1">
    <location>
        <begin position="3"/>
        <end position="55"/>
    </location>
</feature>
<protein>
    <submittedName>
        <fullName evidence="2">HNH endonuclease</fullName>
    </submittedName>
</protein>
<dbReference type="EMBL" id="FSRA01000001">
    <property type="protein sequence ID" value="SIN85009.1"/>
    <property type="molecule type" value="Genomic_DNA"/>
</dbReference>
<gene>
    <name evidence="2" type="ORF">SAMN04488055_1751</name>
</gene>
<reference evidence="2 3" key="1">
    <citation type="submission" date="2016-11" db="EMBL/GenBank/DDBJ databases">
        <authorList>
            <person name="Jaros S."/>
            <person name="Januszkiewicz K."/>
            <person name="Wedrychowicz H."/>
        </authorList>
    </citation>
    <scope>NUCLEOTIDE SEQUENCE [LARGE SCALE GENOMIC DNA]</scope>
    <source>
        <strain evidence="2 3">DSM 24787</strain>
    </source>
</reference>
<name>A0A1N6EPJ1_9BACT</name>
<evidence type="ECO:0000259" key="1">
    <source>
        <dbReference type="Pfam" id="PF14279"/>
    </source>
</evidence>
<keyword evidence="2" id="KW-0540">Nuclease</keyword>
<evidence type="ECO:0000313" key="3">
    <source>
        <dbReference type="Proteomes" id="UP000185003"/>
    </source>
</evidence>
<dbReference type="Proteomes" id="UP000185003">
    <property type="component" value="Unassembled WGS sequence"/>
</dbReference>
<evidence type="ECO:0000313" key="2">
    <source>
        <dbReference type="EMBL" id="SIN85009.1"/>
    </source>
</evidence>
<dbReference type="AlphaFoldDB" id="A0A1N6EPJ1"/>
<dbReference type="STRING" id="536979.SAMN04488055_1751"/>
<dbReference type="OrthoDB" id="674231at2"/>
<sequence length="250" mass="28015">MNCYNCGVILNRKNRSVEHIINASIGGFRKGYNLLCAPCNKAFGRTIDFDLGRQLGVFGRLLNIPLDRGAHSLSSEIGVIDCDRAIAKIGLNYYLSKGYAKAYIGPVRDFVRGGAEPVSYYYLPASDIHEEDEVSHIIHLHGGGGVLYAYIELFNMLNRVIIFSMDYAGEDIHVTYCRDVVHNRELAKGVDFRLGRKELEGLRVASDLRGEGLRVASDMRDEGLRVMEASPVRYERLIRLIERRRGSTGA</sequence>